<comment type="caution">
    <text evidence="2">The sequence shown here is derived from an EMBL/GenBank/DDBJ whole genome shotgun (WGS) entry which is preliminary data.</text>
</comment>
<gene>
    <name evidence="2" type="ORF">KXQ929_LOCUS34369</name>
</gene>
<proteinExistence type="predicted"/>
<organism evidence="2 3">
    <name type="scientific">Adineta steineri</name>
    <dbReference type="NCBI Taxonomy" id="433720"/>
    <lineage>
        <taxon>Eukaryota</taxon>
        <taxon>Metazoa</taxon>
        <taxon>Spiralia</taxon>
        <taxon>Gnathifera</taxon>
        <taxon>Rotifera</taxon>
        <taxon>Eurotatoria</taxon>
        <taxon>Bdelloidea</taxon>
        <taxon>Adinetida</taxon>
        <taxon>Adinetidae</taxon>
        <taxon>Adineta</taxon>
    </lineage>
</organism>
<dbReference type="AlphaFoldDB" id="A0A819UMK8"/>
<accession>A0A819UMK8</accession>
<feature type="region of interest" description="Disordered" evidence="1">
    <location>
        <begin position="74"/>
        <end position="94"/>
    </location>
</feature>
<evidence type="ECO:0000256" key="1">
    <source>
        <dbReference type="SAM" id="MobiDB-lite"/>
    </source>
</evidence>
<reference evidence="2" key="1">
    <citation type="submission" date="2021-02" db="EMBL/GenBank/DDBJ databases">
        <authorList>
            <person name="Nowell W R."/>
        </authorList>
    </citation>
    <scope>NUCLEOTIDE SEQUENCE</scope>
</reference>
<evidence type="ECO:0000313" key="2">
    <source>
        <dbReference type="EMBL" id="CAF4098198.1"/>
    </source>
</evidence>
<evidence type="ECO:0000313" key="3">
    <source>
        <dbReference type="Proteomes" id="UP000663868"/>
    </source>
</evidence>
<protein>
    <submittedName>
        <fullName evidence="2">Uncharacterized protein</fullName>
    </submittedName>
</protein>
<name>A0A819UMK8_9BILA</name>
<dbReference type="EMBL" id="CAJOBB010004660">
    <property type="protein sequence ID" value="CAF4098198.1"/>
    <property type="molecule type" value="Genomic_DNA"/>
</dbReference>
<sequence length="94" mass="10982">MQCCTRSLISKIIHAPIIRQCNYRTNGKQNSGINEEEQNNNLICSKWEEAIIKVQQMPDIPFDLMQKNTIDHIHNKNNYKNKKSNRNSIIKPSN</sequence>
<dbReference type="Proteomes" id="UP000663868">
    <property type="component" value="Unassembled WGS sequence"/>
</dbReference>
<feature type="compositionally biased region" description="Basic residues" evidence="1">
    <location>
        <begin position="75"/>
        <end position="85"/>
    </location>
</feature>